<comment type="caution">
    <text evidence="2">The sequence shown here is derived from an EMBL/GenBank/DDBJ whole genome shotgun (WGS) entry which is preliminary data.</text>
</comment>
<accession>A0A1Q9CQK6</accession>
<dbReference type="OrthoDB" id="10641415at2759"/>
<sequence length="840" mass="92329">MAGDADVWRRLEEHMGVLSCDPATAPPSVPCVRAEQGFGALMGLPSLGTFMTLADVARLSAAAPIADGFVGKTEARLEVSSMQQAADVRFPPSPARSRTTSVEDFGFASLASPASTRRLDLEAMLLSPRPPLESVDEEALPFRCDAEVTCVEDAADSVGQSQRNVEPDAQDCEESHTDEEGATLTHQKVHQSMLEDDHFQTLRCPPNLQPSHGLVSFCARTRSWTFECAGVMPLTVSSEECEVSFSLFVCLVLADVRLYAHRLASLWVTQAVSRLQQSREGDWRVSWRQGGRRHFRRFATRQMAVECLQEVAQVHGSTLAWPACAKLRSDVVGVKYTASKGSRARWCVQLRDPKTGRRPMKSFSTQEAAESYARTLLADRPEKLPKAVSKKDQLPAEAFVPGDVAEDNAANHGDKKDQLVAEASVADHAGEDQLPAEASVPDHEGEDNAANNGGEKDAEGREEARQAADAVSMEARAQTLWVEREVPPSEPLQIQALDESAMPAVGASFCTSELVSDWRYFRAVTPGFCSLQQTFPIFNLGRTTVRLAEGLLSPALINGKPKTERRQCRWEYLLARLREQCLMSAKNQTRMQLWADYTTRCAAAAEKTTQKDQGQSRAAMPLTQLRPCWEPNRRGGGDRKSLNGKGAVDMNLAKVVHVLLLTPVQALSTGAAQTKGPGQHVTFHATTAEDMPRMLDPVIVLDAHDGSLAYEIPQEHMVVKQGTNHLYVALDEDALQAYARVADAQVALVPDASDKKAKPTQTTFWIEEDFRNCAPGKTNMKAFVMLMKRDWEKMHSPVVDEEGVIDLGSTKTHWEALLARVPAYFAREESKRKSAGLDVP</sequence>
<feature type="region of interest" description="Disordered" evidence="1">
    <location>
        <begin position="155"/>
        <end position="185"/>
    </location>
</feature>
<proteinExistence type="predicted"/>
<feature type="region of interest" description="Disordered" evidence="1">
    <location>
        <begin position="436"/>
        <end position="471"/>
    </location>
</feature>
<feature type="compositionally biased region" description="Basic and acidic residues" evidence="1">
    <location>
        <begin position="454"/>
        <end position="466"/>
    </location>
</feature>
<evidence type="ECO:0000313" key="3">
    <source>
        <dbReference type="Proteomes" id="UP000186817"/>
    </source>
</evidence>
<name>A0A1Q9CQK6_SYMMI</name>
<organism evidence="2 3">
    <name type="scientific">Symbiodinium microadriaticum</name>
    <name type="common">Dinoflagellate</name>
    <name type="synonym">Zooxanthella microadriatica</name>
    <dbReference type="NCBI Taxonomy" id="2951"/>
    <lineage>
        <taxon>Eukaryota</taxon>
        <taxon>Sar</taxon>
        <taxon>Alveolata</taxon>
        <taxon>Dinophyceae</taxon>
        <taxon>Suessiales</taxon>
        <taxon>Symbiodiniaceae</taxon>
        <taxon>Symbiodinium</taxon>
    </lineage>
</organism>
<keyword evidence="3" id="KW-1185">Reference proteome</keyword>
<dbReference type="EMBL" id="LSRX01000992">
    <property type="protein sequence ID" value="OLP85167.1"/>
    <property type="molecule type" value="Genomic_DNA"/>
</dbReference>
<evidence type="ECO:0000256" key="1">
    <source>
        <dbReference type="SAM" id="MobiDB-lite"/>
    </source>
</evidence>
<protein>
    <submittedName>
        <fullName evidence="2">Uncharacterized protein</fullName>
    </submittedName>
</protein>
<reference evidence="2 3" key="1">
    <citation type="submission" date="2016-02" db="EMBL/GenBank/DDBJ databases">
        <title>Genome analysis of coral dinoflagellate symbionts highlights evolutionary adaptations to a symbiotic lifestyle.</title>
        <authorList>
            <person name="Aranda M."/>
            <person name="Li Y."/>
            <person name="Liew Y.J."/>
            <person name="Baumgarten S."/>
            <person name="Simakov O."/>
            <person name="Wilson M."/>
            <person name="Piel J."/>
            <person name="Ashoor H."/>
            <person name="Bougouffa S."/>
            <person name="Bajic V.B."/>
            <person name="Ryu T."/>
            <person name="Ravasi T."/>
            <person name="Bayer T."/>
            <person name="Micklem G."/>
            <person name="Kim H."/>
            <person name="Bhak J."/>
            <person name="Lajeunesse T.C."/>
            <person name="Voolstra C.R."/>
        </authorList>
    </citation>
    <scope>NUCLEOTIDE SEQUENCE [LARGE SCALE GENOMIC DNA]</scope>
    <source>
        <strain evidence="2 3">CCMP2467</strain>
    </source>
</reference>
<evidence type="ECO:0000313" key="2">
    <source>
        <dbReference type="EMBL" id="OLP85167.1"/>
    </source>
</evidence>
<dbReference type="AlphaFoldDB" id="A0A1Q9CQK6"/>
<dbReference type="Proteomes" id="UP000186817">
    <property type="component" value="Unassembled WGS sequence"/>
</dbReference>
<gene>
    <name evidence="2" type="ORF">AK812_SmicGene33875</name>
</gene>